<reference evidence="3" key="1">
    <citation type="journal article" date="2019" name="Int. J. Syst. Evol. Microbiol.">
        <title>The Global Catalogue of Microorganisms (GCM) 10K type strain sequencing project: providing services to taxonomists for standard genome sequencing and annotation.</title>
        <authorList>
            <consortium name="The Broad Institute Genomics Platform"/>
            <consortium name="The Broad Institute Genome Sequencing Center for Infectious Disease"/>
            <person name="Wu L."/>
            <person name="Ma J."/>
        </authorList>
    </citation>
    <scope>NUCLEOTIDE SEQUENCE [LARGE SCALE GENOMIC DNA]</scope>
    <source>
        <strain evidence="3">JCM 16904</strain>
    </source>
</reference>
<dbReference type="Pfam" id="PF01381">
    <property type="entry name" value="HTH_3"/>
    <property type="match status" value="1"/>
</dbReference>
<feature type="domain" description="HTH cro/C1-type" evidence="1">
    <location>
        <begin position="21"/>
        <end position="73"/>
    </location>
</feature>
<dbReference type="InterPro" id="IPR001387">
    <property type="entry name" value="Cro/C1-type_HTH"/>
</dbReference>
<dbReference type="Pfam" id="PF19054">
    <property type="entry name" value="DUF5753"/>
    <property type="match status" value="1"/>
</dbReference>
<keyword evidence="3" id="KW-1185">Reference proteome</keyword>
<dbReference type="InterPro" id="IPR010982">
    <property type="entry name" value="Lambda_DNA-bd_dom_sf"/>
</dbReference>
<proteinExistence type="predicted"/>
<dbReference type="RefSeq" id="WP_344882284.1">
    <property type="nucleotide sequence ID" value="NZ_BAAAZP010000090.1"/>
</dbReference>
<gene>
    <name evidence="2" type="ORF">GCM10022224_048620</name>
</gene>
<name>A0ABP7C3I3_9ACTN</name>
<dbReference type="EMBL" id="BAAAZP010000090">
    <property type="protein sequence ID" value="GAA3678714.1"/>
    <property type="molecule type" value="Genomic_DNA"/>
</dbReference>
<organism evidence="2 3">
    <name type="scientific">Nonomuraea antimicrobica</name>
    <dbReference type="NCBI Taxonomy" id="561173"/>
    <lineage>
        <taxon>Bacteria</taxon>
        <taxon>Bacillati</taxon>
        <taxon>Actinomycetota</taxon>
        <taxon>Actinomycetes</taxon>
        <taxon>Streptosporangiales</taxon>
        <taxon>Streptosporangiaceae</taxon>
        <taxon>Nonomuraea</taxon>
    </lineage>
</organism>
<dbReference type="CDD" id="cd00093">
    <property type="entry name" value="HTH_XRE"/>
    <property type="match status" value="1"/>
</dbReference>
<evidence type="ECO:0000313" key="2">
    <source>
        <dbReference type="EMBL" id="GAA3678714.1"/>
    </source>
</evidence>
<evidence type="ECO:0000313" key="3">
    <source>
        <dbReference type="Proteomes" id="UP001500902"/>
    </source>
</evidence>
<dbReference type="PROSITE" id="PS50943">
    <property type="entry name" value="HTH_CROC1"/>
    <property type="match status" value="1"/>
</dbReference>
<dbReference type="InterPro" id="IPR043917">
    <property type="entry name" value="DUF5753"/>
</dbReference>
<comment type="caution">
    <text evidence="2">The sequence shown here is derived from an EMBL/GenBank/DDBJ whole genome shotgun (WGS) entry which is preliminary data.</text>
</comment>
<protein>
    <submittedName>
        <fullName evidence="2">Helix-turn-helix transcriptional regulator</fullName>
    </submittedName>
</protein>
<dbReference type="Gene3D" id="1.10.260.40">
    <property type="entry name" value="lambda repressor-like DNA-binding domains"/>
    <property type="match status" value="1"/>
</dbReference>
<accession>A0ABP7C3I3</accession>
<dbReference type="Proteomes" id="UP001500902">
    <property type="component" value="Unassembled WGS sequence"/>
</dbReference>
<sequence>MTQQGEDPSREAWAEYARRQRQYRMDQGLSQERLADRLPYSESAVGHVERLMRKPTEDYTREVEKALGLAGQLMELLQVIHGNTMGPKWFREWPRVEMLAHTIRTWEPMLIPGLLQTEGYARQVFLGEPGATEDDTARAVRFRMHRQAVFARSLPPLYSALIDESTLRRPVGGKEVMREQLAKILDVLRPPYITVRIVPLAAGLTTGCLGAFEVATLLDGGPDHAYLESAEEGRVTNRAGTVQALIVRWEALSSMAYPVDKSRETIREVMTSYE</sequence>
<evidence type="ECO:0000259" key="1">
    <source>
        <dbReference type="PROSITE" id="PS50943"/>
    </source>
</evidence>
<dbReference type="SMART" id="SM00530">
    <property type="entry name" value="HTH_XRE"/>
    <property type="match status" value="1"/>
</dbReference>
<dbReference type="SUPFAM" id="SSF47413">
    <property type="entry name" value="lambda repressor-like DNA-binding domains"/>
    <property type="match status" value="1"/>
</dbReference>